<evidence type="ECO:0000256" key="1">
    <source>
        <dbReference type="ARBA" id="ARBA00004651"/>
    </source>
</evidence>
<feature type="transmembrane region" description="Helical" evidence="7">
    <location>
        <begin position="88"/>
        <end position="113"/>
    </location>
</feature>
<feature type="transmembrane region" description="Helical" evidence="7">
    <location>
        <begin position="215"/>
        <end position="236"/>
    </location>
</feature>
<evidence type="ECO:0000256" key="6">
    <source>
        <dbReference type="ARBA" id="ARBA00023136"/>
    </source>
</evidence>
<feature type="transmembrane region" description="Helical" evidence="7">
    <location>
        <begin position="56"/>
        <end position="76"/>
    </location>
</feature>
<keyword evidence="2 7" id="KW-0813">Transport</keyword>
<keyword evidence="10" id="KW-1185">Reference proteome</keyword>
<dbReference type="SUPFAM" id="SSF161098">
    <property type="entry name" value="MetI-like"/>
    <property type="match status" value="1"/>
</dbReference>
<dbReference type="GO" id="GO:0055085">
    <property type="term" value="P:transmembrane transport"/>
    <property type="evidence" value="ECO:0007669"/>
    <property type="project" value="InterPro"/>
</dbReference>
<feature type="transmembrane region" description="Helical" evidence="7">
    <location>
        <begin position="119"/>
        <end position="137"/>
    </location>
</feature>
<keyword evidence="5 7" id="KW-1133">Transmembrane helix</keyword>
<evidence type="ECO:0000256" key="3">
    <source>
        <dbReference type="ARBA" id="ARBA00022475"/>
    </source>
</evidence>
<dbReference type="Pfam" id="PF00528">
    <property type="entry name" value="BPD_transp_1"/>
    <property type="match status" value="1"/>
</dbReference>
<feature type="transmembrane region" description="Helical" evidence="7">
    <location>
        <begin position="183"/>
        <end position="203"/>
    </location>
</feature>
<organism evidence="9 10">
    <name type="scientific">Pyrobaculum oguniense (strain DSM 13380 / JCM 10595 / TE7)</name>
    <dbReference type="NCBI Taxonomy" id="698757"/>
    <lineage>
        <taxon>Archaea</taxon>
        <taxon>Thermoproteota</taxon>
        <taxon>Thermoprotei</taxon>
        <taxon>Thermoproteales</taxon>
        <taxon>Thermoproteaceae</taxon>
        <taxon>Pyrobaculum</taxon>
    </lineage>
</organism>
<dbReference type="HOGENOM" id="CLU_064254_1_1_2"/>
<reference evidence="9 10" key="1">
    <citation type="journal article" date="2012" name="Stand. Genomic Sci.">
        <title>Complete genome sequence of Pyrobaculum oguniense.</title>
        <authorList>
            <person name="Bernick D.L."/>
            <person name="Karplus K."/>
            <person name="Lui L.M."/>
            <person name="Coker J.K."/>
            <person name="Murphy J.N."/>
            <person name="Chan P.P."/>
            <person name="Cozen A.E."/>
            <person name="Lowe T.M."/>
        </authorList>
    </citation>
    <scope>NUCLEOTIDE SEQUENCE [LARGE SCALE GENOMIC DNA]</scope>
    <source>
        <strain evidence="9 10">TE7</strain>
    </source>
</reference>
<dbReference type="eggNOG" id="arCOG00173">
    <property type="taxonomic scope" value="Archaea"/>
</dbReference>
<comment type="subcellular location">
    <subcellularLocation>
        <location evidence="1 7">Cell membrane</location>
        <topology evidence="1 7">Multi-pass membrane protein</topology>
    </subcellularLocation>
</comment>
<sequence>MIILTLILLALLIGLALGIFEIDLPKAVRNIQTFLSELSLDKEALAVGLYALYETVLISLFSTAAAILIAMPMAAVASGHVGSPPLAIAVRVAATFMRSIPAVLWAVLGVVALGPGKEAGAIALFIYSVGYLVKLFYETFENVDKNFVDAMRAIGARGLKLAHLIYLQERRQFITNMIFILEYNIRTATIIGLVGAGGIGYYIAQYINLLKYDALATIIILTFLFVLVLELISYLWRRYYK</sequence>
<dbReference type="Gene3D" id="1.10.3720.10">
    <property type="entry name" value="MetI-like"/>
    <property type="match status" value="1"/>
</dbReference>
<dbReference type="InterPro" id="IPR000515">
    <property type="entry name" value="MetI-like"/>
</dbReference>
<proteinExistence type="inferred from homology"/>
<evidence type="ECO:0000259" key="8">
    <source>
        <dbReference type="PROSITE" id="PS50928"/>
    </source>
</evidence>
<protein>
    <submittedName>
        <fullName evidence="9">ABC-type phosphate/phosphonate transport system, permease component</fullName>
    </submittedName>
</protein>
<dbReference type="AlphaFoldDB" id="H6QBG8"/>
<dbReference type="PROSITE" id="PS50928">
    <property type="entry name" value="ABC_TM1"/>
    <property type="match status" value="1"/>
</dbReference>
<evidence type="ECO:0000313" key="9">
    <source>
        <dbReference type="EMBL" id="AFA40244.1"/>
    </source>
</evidence>
<keyword evidence="3" id="KW-1003">Cell membrane</keyword>
<feature type="domain" description="ABC transmembrane type-1" evidence="8">
    <location>
        <begin position="52"/>
        <end position="233"/>
    </location>
</feature>
<evidence type="ECO:0000313" key="10">
    <source>
        <dbReference type="Proteomes" id="UP000009062"/>
    </source>
</evidence>
<accession>H6QBG8</accession>
<dbReference type="EMBL" id="CP003316">
    <property type="protein sequence ID" value="AFA40244.1"/>
    <property type="molecule type" value="Genomic_DNA"/>
</dbReference>
<keyword evidence="6 7" id="KW-0472">Membrane</keyword>
<dbReference type="Proteomes" id="UP000009062">
    <property type="component" value="Chromosome"/>
</dbReference>
<name>H6QBG8_PYROT</name>
<evidence type="ECO:0000256" key="2">
    <source>
        <dbReference type="ARBA" id="ARBA00022448"/>
    </source>
</evidence>
<gene>
    <name evidence="9" type="ordered locus">Pogu_2217</name>
</gene>
<dbReference type="GO" id="GO:0005886">
    <property type="term" value="C:plasma membrane"/>
    <property type="evidence" value="ECO:0007669"/>
    <property type="project" value="UniProtKB-SubCell"/>
</dbReference>
<comment type="similarity">
    <text evidence="7">Belongs to the binding-protein-dependent transport system permease family.</text>
</comment>
<keyword evidence="4 7" id="KW-0812">Transmembrane</keyword>
<dbReference type="InterPro" id="IPR035906">
    <property type="entry name" value="MetI-like_sf"/>
</dbReference>
<evidence type="ECO:0000256" key="5">
    <source>
        <dbReference type="ARBA" id="ARBA00022989"/>
    </source>
</evidence>
<dbReference type="PANTHER" id="PTHR30043:SF1">
    <property type="entry name" value="ABC TRANSPORT SYSTEM PERMEASE PROTEIN P69"/>
    <property type="match status" value="1"/>
</dbReference>
<evidence type="ECO:0000256" key="7">
    <source>
        <dbReference type="RuleBase" id="RU363032"/>
    </source>
</evidence>
<evidence type="ECO:0000256" key="4">
    <source>
        <dbReference type="ARBA" id="ARBA00022692"/>
    </source>
</evidence>
<dbReference type="PANTHER" id="PTHR30043">
    <property type="entry name" value="PHOSPHONATES TRANSPORT SYSTEM PERMEASE PROTEIN"/>
    <property type="match status" value="1"/>
</dbReference>
<dbReference type="KEGG" id="pog:Pogu_2217"/>
<dbReference type="STRING" id="698757.Pogu_2217"/>